<evidence type="ECO:0000313" key="4">
    <source>
        <dbReference type="EMBL" id="WCE45593.1"/>
    </source>
</evidence>
<feature type="region of interest" description="Disordered" evidence="1">
    <location>
        <begin position="176"/>
        <end position="213"/>
    </location>
</feature>
<organism evidence="4 5">
    <name type="scientific">Winkia neuii subsp. anitrata</name>
    <dbReference type="NCBI Taxonomy" id="29318"/>
    <lineage>
        <taxon>Bacteria</taxon>
        <taxon>Bacillati</taxon>
        <taxon>Actinomycetota</taxon>
        <taxon>Actinomycetes</taxon>
        <taxon>Actinomycetales</taxon>
        <taxon>Actinomycetaceae</taxon>
        <taxon>Winkia</taxon>
    </lineage>
</organism>
<gene>
    <name evidence="4" type="ORF">PIG85_08030</name>
</gene>
<dbReference type="Proteomes" id="UP001211044">
    <property type="component" value="Chromosome"/>
</dbReference>
<evidence type="ECO:0000256" key="3">
    <source>
        <dbReference type="SAM" id="SignalP"/>
    </source>
</evidence>
<keyword evidence="2" id="KW-0812">Transmembrane</keyword>
<accession>A0AB38XMS4</accession>
<keyword evidence="2" id="KW-1133">Transmembrane helix</keyword>
<feature type="compositionally biased region" description="Basic and acidic residues" evidence="1">
    <location>
        <begin position="70"/>
        <end position="92"/>
    </location>
</feature>
<dbReference type="RefSeq" id="WP_004807460.1">
    <property type="nucleotide sequence ID" value="NZ_CP116394.1"/>
</dbReference>
<dbReference type="EMBL" id="CP116394">
    <property type="protein sequence ID" value="WCE45593.1"/>
    <property type="molecule type" value="Genomic_DNA"/>
</dbReference>
<keyword evidence="3" id="KW-0732">Signal</keyword>
<evidence type="ECO:0000313" key="5">
    <source>
        <dbReference type="Proteomes" id="UP001211044"/>
    </source>
</evidence>
<name>A0AB38XMS4_9ACTO</name>
<reference evidence="4" key="1">
    <citation type="submission" date="2023-01" db="EMBL/GenBank/DDBJ databases">
        <title>Comparative Genomic Analysis of the Clinically-Derived Winkia Strain NY0527 Provides Evidence into the Taxonomic Reassignment of Winkia neuii and Characterizes Their Virulence Traits.</title>
        <authorList>
            <person name="Cai X."/>
            <person name="Peng Y."/>
            <person name="Li M."/>
            <person name="Qiu Y."/>
            <person name="Wang Y."/>
            <person name="Xu L."/>
            <person name="Hou Q."/>
        </authorList>
    </citation>
    <scope>NUCLEOTIDE SEQUENCE</scope>
    <source>
        <strain evidence="4">NY0527</strain>
    </source>
</reference>
<evidence type="ECO:0000256" key="2">
    <source>
        <dbReference type="SAM" id="Phobius"/>
    </source>
</evidence>
<sequence length="287" mass="30018">MRKTTKVCATGVLALMLGGMVQLPAMAADAPATDAAHNHTAPAPATHNAGTGHEGDHANHAATPTPAETKPAEKAEENDYGHTGNVDKKMRETREKLENYKNALTDKVPAGYEEWAKSKDVQDARAKAKKEYSDALSPEKLSRDDMKLVVAYNEGKVKYLPKKLWKYSQKAQLEKPAEAPAKPAPAKKAEKQKSPAAHLTAANKAGAKKTAKTDGKKVVVKKVVVKKTAKTGVADKATKKGASGATVSAKSDTALAHTGTTAGVVGGVSLALLLAGGGVCLATRKRA</sequence>
<keyword evidence="2" id="KW-0472">Membrane</keyword>
<feature type="chain" id="PRO_5044213198" description="LPXTG cell wall anchor domain-containing protein" evidence="3">
    <location>
        <begin position="28"/>
        <end position="287"/>
    </location>
</feature>
<dbReference type="KEGG" id="wne:PIG85_08030"/>
<evidence type="ECO:0000256" key="1">
    <source>
        <dbReference type="SAM" id="MobiDB-lite"/>
    </source>
</evidence>
<evidence type="ECO:0008006" key="6">
    <source>
        <dbReference type="Google" id="ProtNLM"/>
    </source>
</evidence>
<feature type="transmembrane region" description="Helical" evidence="2">
    <location>
        <begin position="262"/>
        <end position="282"/>
    </location>
</feature>
<dbReference type="AlphaFoldDB" id="A0AB38XMS4"/>
<feature type="region of interest" description="Disordered" evidence="1">
    <location>
        <begin position="33"/>
        <end position="92"/>
    </location>
</feature>
<feature type="signal peptide" evidence="3">
    <location>
        <begin position="1"/>
        <end position="27"/>
    </location>
</feature>
<feature type="compositionally biased region" description="Low complexity" evidence="1">
    <location>
        <begin position="33"/>
        <end position="49"/>
    </location>
</feature>
<protein>
    <recommendedName>
        <fullName evidence="6">LPXTG cell wall anchor domain-containing protein</fullName>
    </recommendedName>
</protein>
<proteinExistence type="predicted"/>